<dbReference type="Gene3D" id="1.25.40.900">
    <property type="match status" value="1"/>
</dbReference>
<evidence type="ECO:0000256" key="2">
    <source>
        <dbReference type="ARBA" id="ARBA00006275"/>
    </source>
</evidence>
<evidence type="ECO:0000313" key="10">
    <source>
        <dbReference type="Proteomes" id="UP000298616"/>
    </source>
</evidence>
<dbReference type="Gene3D" id="2.20.20.130">
    <property type="match status" value="1"/>
</dbReference>
<comment type="similarity">
    <text evidence="2">Belongs to the SusD family.</text>
</comment>
<feature type="domain" description="RagB/SusD" evidence="7">
    <location>
        <begin position="345"/>
        <end position="472"/>
    </location>
</feature>
<evidence type="ECO:0000313" key="9">
    <source>
        <dbReference type="EMBL" id="QCK15381.1"/>
    </source>
</evidence>
<dbReference type="RefSeq" id="WP_137090978.1">
    <property type="nucleotide sequence ID" value="NZ_CP028923.1"/>
</dbReference>
<accession>A0A4D7JID9</accession>
<sequence>MKNLIIYSIFYLIIASSCESILDVEPVDLIVEDNVFNSKEDIESGIIAAYGFASSENIIEISSLASDDVFRPSTNRGQGVQLNSWSYIASNTEAAEFWFNSYRTIAQANKVLYATDLLLKEGKLTQQEADYYNAEMYALRALMHFDLYRAMGQKYSETGLAVPYIDLEDNNGNNYPDGLETSLQPERIEIPLFFEKVLNDIDNALNASIPTQLNQQNITRFNYFAIKSLEARVSLYGKRYDRAINAANEVINNFNICSFNNYQSVWTDESNDGVLFKLERSNDDFQVGTIWTGNNLDIFFSPSYEITSLINPNSDIRYYTNFFTLENGNTIIGKYLGSNGVIFLNDIKIFRVSELYLIRAEANLKVINTNIDQANADLRALRSQRIVQYNHSYVSDPDLLMEEIIEERRKELAYEGHRFFDLKRNDLPINRSELDCGGAVPCNLESDDFRFNFPIPQEEVFANKNIQQNPGYGQN</sequence>
<dbReference type="Pfam" id="PF07980">
    <property type="entry name" value="SusD_RagB"/>
    <property type="match status" value="1"/>
</dbReference>
<dbReference type="GO" id="GO:0009279">
    <property type="term" value="C:cell outer membrane"/>
    <property type="evidence" value="ECO:0007669"/>
    <property type="project" value="UniProtKB-SubCell"/>
</dbReference>
<proteinExistence type="inferred from homology"/>
<protein>
    <recommendedName>
        <fullName evidence="11">RagB/SusD family nutrient uptake outer membrane protein</fullName>
    </recommendedName>
</protein>
<evidence type="ECO:0000259" key="7">
    <source>
        <dbReference type="Pfam" id="PF07980"/>
    </source>
</evidence>
<feature type="domain" description="SusD-like N-terminal" evidence="8">
    <location>
        <begin position="22"/>
        <end position="235"/>
    </location>
</feature>
<evidence type="ECO:0000259" key="8">
    <source>
        <dbReference type="Pfam" id="PF14322"/>
    </source>
</evidence>
<evidence type="ECO:0008006" key="11">
    <source>
        <dbReference type="Google" id="ProtNLM"/>
    </source>
</evidence>
<evidence type="ECO:0000256" key="3">
    <source>
        <dbReference type="ARBA" id="ARBA00022729"/>
    </source>
</evidence>
<evidence type="ECO:0000256" key="5">
    <source>
        <dbReference type="ARBA" id="ARBA00023237"/>
    </source>
</evidence>
<dbReference type="AlphaFoldDB" id="A0A4D7JID9"/>
<dbReference type="Gene3D" id="1.25.40.390">
    <property type="match status" value="1"/>
</dbReference>
<dbReference type="OrthoDB" id="621570at2"/>
<dbReference type="Proteomes" id="UP000298616">
    <property type="component" value="Chromosome"/>
</dbReference>
<dbReference type="InterPro" id="IPR033985">
    <property type="entry name" value="SusD-like_N"/>
</dbReference>
<dbReference type="InterPro" id="IPR011990">
    <property type="entry name" value="TPR-like_helical_dom_sf"/>
</dbReference>
<reference evidence="9 10" key="1">
    <citation type="submission" date="2018-04" db="EMBL/GenBank/DDBJ databases">
        <title>Complete genome uncultured novel isolate.</title>
        <authorList>
            <person name="Merlino G."/>
        </authorList>
    </citation>
    <scope>NUCLEOTIDE SEQUENCE [LARGE SCALE GENOMIC DNA]</scope>
    <source>
        <strain evidence="10">R1DC9</strain>
    </source>
</reference>
<comment type="subcellular location">
    <subcellularLocation>
        <location evidence="1">Cell outer membrane</location>
    </subcellularLocation>
</comment>
<keyword evidence="6" id="KW-0175">Coiled coil</keyword>
<name>A0A4D7JID9_9BACT</name>
<organism evidence="9 10">
    <name type="scientific">Mangrovivirga cuniculi</name>
    <dbReference type="NCBI Taxonomy" id="2715131"/>
    <lineage>
        <taxon>Bacteria</taxon>
        <taxon>Pseudomonadati</taxon>
        <taxon>Bacteroidota</taxon>
        <taxon>Cytophagia</taxon>
        <taxon>Cytophagales</taxon>
        <taxon>Mangrovivirgaceae</taxon>
        <taxon>Mangrovivirga</taxon>
    </lineage>
</organism>
<keyword evidence="3" id="KW-0732">Signal</keyword>
<dbReference type="InterPro" id="IPR012944">
    <property type="entry name" value="SusD_RagB_dom"/>
</dbReference>
<evidence type="ECO:0000256" key="6">
    <source>
        <dbReference type="SAM" id="Coils"/>
    </source>
</evidence>
<keyword evidence="5" id="KW-0998">Cell outer membrane</keyword>
<dbReference type="EMBL" id="CP028923">
    <property type="protein sequence ID" value="QCK15381.1"/>
    <property type="molecule type" value="Genomic_DNA"/>
</dbReference>
<dbReference type="PROSITE" id="PS51257">
    <property type="entry name" value="PROKAR_LIPOPROTEIN"/>
    <property type="match status" value="1"/>
</dbReference>
<dbReference type="KEGG" id="fpf:DCC35_11810"/>
<dbReference type="SUPFAM" id="SSF48452">
    <property type="entry name" value="TPR-like"/>
    <property type="match status" value="1"/>
</dbReference>
<keyword evidence="4" id="KW-0472">Membrane</keyword>
<evidence type="ECO:0000256" key="1">
    <source>
        <dbReference type="ARBA" id="ARBA00004442"/>
    </source>
</evidence>
<dbReference type="Pfam" id="PF14322">
    <property type="entry name" value="SusD-like_3"/>
    <property type="match status" value="1"/>
</dbReference>
<keyword evidence="10" id="KW-1185">Reference proteome</keyword>
<gene>
    <name evidence="9" type="ORF">DCC35_11810</name>
</gene>
<feature type="coiled-coil region" evidence="6">
    <location>
        <begin position="357"/>
        <end position="384"/>
    </location>
</feature>
<evidence type="ECO:0000256" key="4">
    <source>
        <dbReference type="ARBA" id="ARBA00023136"/>
    </source>
</evidence>